<protein>
    <recommendedName>
        <fullName evidence="7">Membrane transporter protein</fullName>
    </recommendedName>
</protein>
<evidence type="ECO:0000256" key="4">
    <source>
        <dbReference type="ARBA" id="ARBA00023136"/>
    </source>
</evidence>
<feature type="transmembrane region" description="Helical" evidence="5">
    <location>
        <begin position="46"/>
        <end position="65"/>
    </location>
</feature>
<feature type="transmembrane region" description="Helical" evidence="5">
    <location>
        <begin position="7"/>
        <end position="40"/>
    </location>
</feature>
<evidence type="ECO:0000256" key="2">
    <source>
        <dbReference type="ARBA" id="ARBA00022692"/>
    </source>
</evidence>
<dbReference type="InterPro" id="IPR002781">
    <property type="entry name" value="TM_pro_TauE-like"/>
</dbReference>
<evidence type="ECO:0000256" key="5">
    <source>
        <dbReference type="SAM" id="Phobius"/>
    </source>
</evidence>
<keyword evidence="3 5" id="KW-1133">Transmembrane helix</keyword>
<reference evidence="6" key="1">
    <citation type="journal article" date="2020" name="Nature">
        <title>Giant virus diversity and host interactions through global metagenomics.</title>
        <authorList>
            <person name="Schulz F."/>
            <person name="Roux S."/>
            <person name="Paez-Espino D."/>
            <person name="Jungbluth S."/>
            <person name="Walsh D.A."/>
            <person name="Denef V.J."/>
            <person name="McMahon K.D."/>
            <person name="Konstantinidis K.T."/>
            <person name="Eloe-Fadrosh E.A."/>
            <person name="Kyrpides N.C."/>
            <person name="Woyke T."/>
        </authorList>
    </citation>
    <scope>NUCLEOTIDE SEQUENCE</scope>
    <source>
        <strain evidence="6">GVMAG-M-3300009161-36</strain>
    </source>
</reference>
<proteinExistence type="predicted"/>
<keyword evidence="2 5" id="KW-0812">Transmembrane</keyword>
<name>A0A6C0EZ32_9ZZZZ</name>
<accession>A0A6C0EZ32</accession>
<feature type="transmembrane region" description="Helical" evidence="5">
    <location>
        <begin position="104"/>
        <end position="121"/>
    </location>
</feature>
<organism evidence="6">
    <name type="scientific">viral metagenome</name>
    <dbReference type="NCBI Taxonomy" id="1070528"/>
    <lineage>
        <taxon>unclassified sequences</taxon>
        <taxon>metagenomes</taxon>
        <taxon>organismal metagenomes</taxon>
    </lineage>
</organism>
<dbReference type="AlphaFoldDB" id="A0A6C0EZ32"/>
<evidence type="ECO:0008006" key="7">
    <source>
        <dbReference type="Google" id="ProtNLM"/>
    </source>
</evidence>
<comment type="subcellular location">
    <subcellularLocation>
        <location evidence="1">Membrane</location>
        <topology evidence="1">Multi-pass membrane protein</topology>
    </subcellularLocation>
</comment>
<keyword evidence="4 5" id="KW-0472">Membrane</keyword>
<dbReference type="EMBL" id="MN738975">
    <property type="protein sequence ID" value="QHT33723.1"/>
    <property type="molecule type" value="Genomic_DNA"/>
</dbReference>
<sequence length="128" mass="14223">MNNSLKIVISFVIGLIGGIINVYTGNGVALMIPLVMFTYIIEDFRTAVGSMFLAVFAPVSIIPTYNYHKSGNIDVMVGLFIGIGYFIGGYVTSTYYMNSFDKEVLYLFFGIYSLAVGYIFVKKSKLIF</sequence>
<evidence type="ECO:0000313" key="6">
    <source>
        <dbReference type="EMBL" id="QHT33723.1"/>
    </source>
</evidence>
<evidence type="ECO:0000256" key="3">
    <source>
        <dbReference type="ARBA" id="ARBA00022989"/>
    </source>
</evidence>
<feature type="transmembrane region" description="Helical" evidence="5">
    <location>
        <begin position="77"/>
        <end position="98"/>
    </location>
</feature>
<dbReference type="GO" id="GO:0016020">
    <property type="term" value="C:membrane"/>
    <property type="evidence" value="ECO:0007669"/>
    <property type="project" value="UniProtKB-SubCell"/>
</dbReference>
<dbReference type="Pfam" id="PF01925">
    <property type="entry name" value="TauE"/>
    <property type="match status" value="1"/>
</dbReference>
<evidence type="ECO:0000256" key="1">
    <source>
        <dbReference type="ARBA" id="ARBA00004141"/>
    </source>
</evidence>